<organism evidence="4">
    <name type="scientific">Onchocerca flexuosa</name>
    <dbReference type="NCBI Taxonomy" id="387005"/>
    <lineage>
        <taxon>Eukaryota</taxon>
        <taxon>Metazoa</taxon>
        <taxon>Ecdysozoa</taxon>
        <taxon>Nematoda</taxon>
        <taxon>Chromadorea</taxon>
        <taxon>Rhabditida</taxon>
        <taxon>Spirurina</taxon>
        <taxon>Spiruromorpha</taxon>
        <taxon>Filarioidea</taxon>
        <taxon>Onchocercidae</taxon>
        <taxon>Onchocerca</taxon>
    </lineage>
</organism>
<dbReference type="STRING" id="387005.A0A183I7Y3"/>
<feature type="region of interest" description="Disordered" evidence="1">
    <location>
        <begin position="43"/>
        <end position="66"/>
    </location>
</feature>
<proteinExistence type="predicted"/>
<evidence type="ECO:0000313" key="4">
    <source>
        <dbReference type="WBParaSite" id="OFLC_0001585801-mRNA-1"/>
    </source>
</evidence>
<name>A0A183I7Y3_9BILA</name>
<protein>
    <submittedName>
        <fullName evidence="2 4">Uncharacterized protein</fullName>
    </submittedName>
</protein>
<sequence>MLDRLMILLKNPGMKPHICQRCKQLSGCTQVTWMCPHCNTYSSDISLPKKSTASGVSGSSNSNVKR</sequence>
<reference evidence="2 3" key="2">
    <citation type="submission" date="2018-11" db="EMBL/GenBank/DDBJ databases">
        <authorList>
            <consortium name="Pathogen Informatics"/>
        </authorList>
    </citation>
    <scope>NUCLEOTIDE SEQUENCE [LARGE SCALE GENOMIC DNA]</scope>
</reference>
<evidence type="ECO:0000313" key="3">
    <source>
        <dbReference type="Proteomes" id="UP000267606"/>
    </source>
</evidence>
<dbReference type="AlphaFoldDB" id="A0A183I7Y3"/>
<dbReference type="WBParaSite" id="OFLC_0001585801-mRNA-1">
    <property type="protein sequence ID" value="OFLC_0001585801-mRNA-1"/>
    <property type="gene ID" value="OFLC_0001585801"/>
</dbReference>
<reference evidence="4" key="1">
    <citation type="submission" date="2016-06" db="UniProtKB">
        <authorList>
            <consortium name="WormBaseParasite"/>
        </authorList>
    </citation>
    <scope>IDENTIFICATION</scope>
</reference>
<feature type="compositionally biased region" description="Low complexity" evidence="1">
    <location>
        <begin position="54"/>
        <end position="66"/>
    </location>
</feature>
<evidence type="ECO:0000256" key="1">
    <source>
        <dbReference type="SAM" id="MobiDB-lite"/>
    </source>
</evidence>
<accession>A0A183I7Y3</accession>
<dbReference type="EMBL" id="UZAJ01043039">
    <property type="protein sequence ID" value="VDP24229.1"/>
    <property type="molecule type" value="Genomic_DNA"/>
</dbReference>
<gene>
    <name evidence="2" type="ORF">OFLC_LOCUS15846</name>
</gene>
<dbReference type="Proteomes" id="UP000267606">
    <property type="component" value="Unassembled WGS sequence"/>
</dbReference>
<evidence type="ECO:0000313" key="2">
    <source>
        <dbReference type="EMBL" id="VDP24229.1"/>
    </source>
</evidence>
<feature type="compositionally biased region" description="Polar residues" evidence="1">
    <location>
        <begin position="43"/>
        <end position="53"/>
    </location>
</feature>
<keyword evidence="3" id="KW-1185">Reference proteome</keyword>